<comment type="caution">
    <text evidence="2">The sequence shown here is derived from an EMBL/GenBank/DDBJ whole genome shotgun (WGS) entry which is preliminary data.</text>
</comment>
<dbReference type="Gene3D" id="3.40.220.10">
    <property type="entry name" value="Leucine Aminopeptidase, subunit E, domain 1"/>
    <property type="match status" value="1"/>
</dbReference>
<evidence type="ECO:0000313" key="2">
    <source>
        <dbReference type="EMBL" id="KAJ1726849.1"/>
    </source>
</evidence>
<dbReference type="Pfam" id="PF01661">
    <property type="entry name" value="Macro"/>
    <property type="match status" value="1"/>
</dbReference>
<keyword evidence="3" id="KW-1185">Reference proteome</keyword>
<reference evidence="2" key="1">
    <citation type="submission" date="2022-07" db="EMBL/GenBank/DDBJ databases">
        <title>Phylogenomic reconstructions and comparative analyses of Kickxellomycotina fungi.</title>
        <authorList>
            <person name="Reynolds N.K."/>
            <person name="Stajich J.E."/>
            <person name="Barry K."/>
            <person name="Grigoriev I.V."/>
            <person name="Crous P."/>
            <person name="Smith M.E."/>
        </authorList>
    </citation>
    <scope>NUCLEOTIDE SEQUENCE</scope>
    <source>
        <strain evidence="2">BCRC 34381</strain>
    </source>
</reference>
<sequence length="191" mass="19549">MAAAVTLGEIRTAAEQLGARRAAGSFLAAVSVWHGDITRLQVDAIVNAADEAVLGGGGVDGAIHRAAGPRLLEACRALGGCRTGQAKMTAGFGLPAGHVIHAVGPVGERPELLASAYRESLDIARAHGLRTVAFPCISAGVFGYPKAAACAVAVDTVRAWLAANAGALDRVIFCVFDQASADIYRARLSEC</sequence>
<feature type="domain" description="Macro" evidence="1">
    <location>
        <begin position="17"/>
        <end position="191"/>
    </location>
</feature>
<name>A0A9W8CX42_9FUNG</name>
<dbReference type="PANTHER" id="PTHR11106">
    <property type="entry name" value="GANGLIOSIDE INDUCED DIFFERENTIATION ASSOCIATED PROTEIN 2-RELATED"/>
    <property type="match status" value="1"/>
</dbReference>
<evidence type="ECO:0000259" key="1">
    <source>
        <dbReference type="PROSITE" id="PS51154"/>
    </source>
</evidence>
<gene>
    <name evidence="2" type="primary">MACROD2</name>
    <name evidence="2" type="ORF">LPJ61_004921</name>
</gene>
<dbReference type="NCBIfam" id="NF001664">
    <property type="entry name" value="PRK00431.1-6"/>
    <property type="match status" value="1"/>
</dbReference>
<proteinExistence type="predicted"/>
<dbReference type="AlphaFoldDB" id="A0A9W8CX42"/>
<dbReference type="SMART" id="SM00506">
    <property type="entry name" value="A1pp"/>
    <property type="match status" value="1"/>
</dbReference>
<dbReference type="EMBL" id="JANBOI010001338">
    <property type="protein sequence ID" value="KAJ1726849.1"/>
    <property type="molecule type" value="Genomic_DNA"/>
</dbReference>
<dbReference type="SUPFAM" id="SSF52949">
    <property type="entry name" value="Macro domain-like"/>
    <property type="match status" value="1"/>
</dbReference>
<dbReference type="InterPro" id="IPR043472">
    <property type="entry name" value="Macro_dom-like"/>
</dbReference>
<accession>A0A9W8CX42</accession>
<evidence type="ECO:0000313" key="3">
    <source>
        <dbReference type="Proteomes" id="UP001143981"/>
    </source>
</evidence>
<dbReference type="CDD" id="cd02908">
    <property type="entry name" value="Macro_OAADPr_deacetylase"/>
    <property type="match status" value="1"/>
</dbReference>
<dbReference type="PANTHER" id="PTHR11106:SF27">
    <property type="entry name" value="MACRO DOMAIN-CONTAINING PROTEIN"/>
    <property type="match status" value="1"/>
</dbReference>
<dbReference type="InterPro" id="IPR002589">
    <property type="entry name" value="Macro_dom"/>
</dbReference>
<dbReference type="OrthoDB" id="6077599at2759"/>
<organism evidence="2 3">
    <name type="scientific">Coemansia biformis</name>
    <dbReference type="NCBI Taxonomy" id="1286918"/>
    <lineage>
        <taxon>Eukaryota</taxon>
        <taxon>Fungi</taxon>
        <taxon>Fungi incertae sedis</taxon>
        <taxon>Zoopagomycota</taxon>
        <taxon>Kickxellomycotina</taxon>
        <taxon>Kickxellomycetes</taxon>
        <taxon>Kickxellales</taxon>
        <taxon>Kickxellaceae</taxon>
        <taxon>Coemansia</taxon>
    </lineage>
</organism>
<dbReference type="PROSITE" id="PS51154">
    <property type="entry name" value="MACRO"/>
    <property type="match status" value="1"/>
</dbReference>
<protein>
    <submittedName>
        <fullName evidence="2">O-acetyl-ADP-ribose deacetylase macrod2</fullName>
    </submittedName>
</protein>
<dbReference type="Proteomes" id="UP001143981">
    <property type="component" value="Unassembled WGS sequence"/>
</dbReference>